<keyword evidence="10 13" id="KW-1133">Transmembrane helix</keyword>
<keyword evidence="4" id="KW-1003">Cell membrane</keyword>
<keyword evidence="8" id="KW-0378">Hydrolase</keyword>
<evidence type="ECO:0000256" key="5">
    <source>
        <dbReference type="ARBA" id="ARBA00022670"/>
    </source>
</evidence>
<comment type="subcellular location">
    <subcellularLocation>
        <location evidence="2">Cell membrane</location>
        <topology evidence="2">Multi-pass membrane protein</topology>
    </subcellularLocation>
</comment>
<evidence type="ECO:0000256" key="9">
    <source>
        <dbReference type="ARBA" id="ARBA00022833"/>
    </source>
</evidence>
<dbReference type="GO" id="GO:0046872">
    <property type="term" value="F:metal ion binding"/>
    <property type="evidence" value="ECO:0007669"/>
    <property type="project" value="UniProtKB-KW"/>
</dbReference>
<reference evidence="16" key="1">
    <citation type="submission" date="2016-04" db="EMBL/GenBank/DDBJ databases">
        <authorList>
            <person name="Antunes L.P."/>
            <person name="Martins L.F."/>
            <person name="Pereira R.V."/>
            <person name="Thomas A.M."/>
            <person name="Barbosa D."/>
            <person name="Nascimento L."/>
            <person name="Silva G.M."/>
            <person name="Condomitti G.W."/>
            <person name="Digiampietri L.A."/>
            <person name="Lombardi K.C."/>
            <person name="Ramos P.L."/>
            <person name="Quaggio R.B."/>
            <person name="Oliveira J.C."/>
            <person name="Pascon R.C."/>
            <person name="Cruz J.B."/>
            <person name="Silva A.M."/>
            <person name="Setubal J.C."/>
        </authorList>
    </citation>
    <scope>NUCLEOTIDE SEQUENCE [LARGE SCALE GENOMIC DNA]</scope>
</reference>
<name>A0A1Y2T6M1_SYMTR</name>
<dbReference type="InterPro" id="IPR052348">
    <property type="entry name" value="Metallopeptidase_M50B"/>
</dbReference>
<sequence length="211" mass="23129">RLALPTLQEIVMLIPGVVMGFAFHEFGHALVATWLGDDTPRLQGRLTLNPLAHLDPIGTVLLLLGGFGWAKPVQVNPARLRPRILGDIAVSLAGVAMNFLLALVFILLFGLAETGRLGWQHPVLSQTLYAVVMINVFLVGFNLLPIPPLDGFRLVVYAFPPGSHELVRTLYRFGPVILVVLFMTDLIDLSPVYNSILRAVVWLASPVLQLL</sequence>
<protein>
    <recommendedName>
        <fullName evidence="14">Peptidase M50 domain-containing protein</fullName>
    </recommendedName>
</protein>
<dbReference type="GO" id="GO:0005886">
    <property type="term" value="C:plasma membrane"/>
    <property type="evidence" value="ECO:0007669"/>
    <property type="project" value="UniProtKB-SubCell"/>
</dbReference>
<evidence type="ECO:0000256" key="12">
    <source>
        <dbReference type="ARBA" id="ARBA00023136"/>
    </source>
</evidence>
<feature type="transmembrane region" description="Helical" evidence="13">
    <location>
        <begin position="170"/>
        <end position="189"/>
    </location>
</feature>
<comment type="similarity">
    <text evidence="3">Belongs to the peptidase M50B family.</text>
</comment>
<evidence type="ECO:0000313" key="15">
    <source>
        <dbReference type="EMBL" id="OTA41327.1"/>
    </source>
</evidence>
<keyword evidence="9" id="KW-0862">Zinc</keyword>
<evidence type="ECO:0000256" key="3">
    <source>
        <dbReference type="ARBA" id="ARBA00007931"/>
    </source>
</evidence>
<dbReference type="GO" id="GO:0008237">
    <property type="term" value="F:metallopeptidase activity"/>
    <property type="evidence" value="ECO:0007669"/>
    <property type="project" value="UniProtKB-KW"/>
</dbReference>
<dbReference type="EMBL" id="LWLV01000560">
    <property type="protein sequence ID" value="OTA41327.1"/>
    <property type="molecule type" value="Genomic_DNA"/>
</dbReference>
<dbReference type="GO" id="GO:0006508">
    <property type="term" value="P:proteolysis"/>
    <property type="evidence" value="ECO:0007669"/>
    <property type="project" value="UniProtKB-KW"/>
</dbReference>
<comment type="caution">
    <text evidence="15">The sequence shown here is derived from an EMBL/GenBank/DDBJ whole genome shotgun (WGS) entry which is preliminary data.</text>
</comment>
<dbReference type="CDD" id="cd06158">
    <property type="entry name" value="S2P-M50_like_1"/>
    <property type="match status" value="1"/>
</dbReference>
<evidence type="ECO:0000256" key="1">
    <source>
        <dbReference type="ARBA" id="ARBA00001947"/>
    </source>
</evidence>
<evidence type="ECO:0000313" key="16">
    <source>
        <dbReference type="Proteomes" id="UP000194267"/>
    </source>
</evidence>
<keyword evidence="11" id="KW-0482">Metalloprotease</keyword>
<feature type="non-terminal residue" evidence="15">
    <location>
        <position position="1"/>
    </location>
</feature>
<evidence type="ECO:0000259" key="14">
    <source>
        <dbReference type="Pfam" id="PF02163"/>
    </source>
</evidence>
<dbReference type="AlphaFoldDB" id="A0A1Y2T6M1"/>
<dbReference type="Proteomes" id="UP000194267">
    <property type="component" value="Unassembled WGS sequence"/>
</dbReference>
<keyword evidence="6 13" id="KW-0812">Transmembrane</keyword>
<keyword evidence="7" id="KW-0479">Metal-binding</keyword>
<evidence type="ECO:0000256" key="7">
    <source>
        <dbReference type="ARBA" id="ARBA00022723"/>
    </source>
</evidence>
<dbReference type="PANTHER" id="PTHR35864">
    <property type="entry name" value="ZINC METALLOPROTEASE MJ0611-RELATED"/>
    <property type="match status" value="1"/>
</dbReference>
<evidence type="ECO:0000256" key="11">
    <source>
        <dbReference type="ARBA" id="ARBA00023049"/>
    </source>
</evidence>
<dbReference type="PANTHER" id="PTHR35864:SF1">
    <property type="entry name" value="ZINC METALLOPROTEASE YWHC-RELATED"/>
    <property type="match status" value="1"/>
</dbReference>
<proteinExistence type="inferred from homology"/>
<dbReference type="InterPro" id="IPR008915">
    <property type="entry name" value="Peptidase_M50"/>
</dbReference>
<gene>
    <name evidence="15" type="ORF">A6D92_07680</name>
</gene>
<keyword evidence="5" id="KW-0645">Protease</keyword>
<feature type="transmembrane region" description="Helical" evidence="13">
    <location>
        <begin position="88"/>
        <end position="111"/>
    </location>
</feature>
<keyword evidence="12 13" id="KW-0472">Membrane</keyword>
<evidence type="ECO:0000256" key="2">
    <source>
        <dbReference type="ARBA" id="ARBA00004651"/>
    </source>
</evidence>
<evidence type="ECO:0000256" key="13">
    <source>
        <dbReference type="SAM" id="Phobius"/>
    </source>
</evidence>
<organism evidence="15 16">
    <name type="scientific">Symbiobacterium thermophilum</name>
    <dbReference type="NCBI Taxonomy" id="2734"/>
    <lineage>
        <taxon>Bacteria</taxon>
        <taxon>Bacillati</taxon>
        <taxon>Bacillota</taxon>
        <taxon>Clostridia</taxon>
        <taxon>Eubacteriales</taxon>
        <taxon>Symbiobacteriaceae</taxon>
        <taxon>Symbiobacterium</taxon>
    </lineage>
</organism>
<feature type="transmembrane region" description="Helical" evidence="13">
    <location>
        <begin position="12"/>
        <end position="36"/>
    </location>
</feature>
<accession>A0A1Y2T6M1</accession>
<evidence type="ECO:0000256" key="6">
    <source>
        <dbReference type="ARBA" id="ARBA00022692"/>
    </source>
</evidence>
<evidence type="ECO:0000256" key="10">
    <source>
        <dbReference type="ARBA" id="ARBA00022989"/>
    </source>
</evidence>
<comment type="cofactor">
    <cofactor evidence="1">
        <name>Zn(2+)</name>
        <dbReference type="ChEBI" id="CHEBI:29105"/>
    </cofactor>
</comment>
<dbReference type="InterPro" id="IPR044537">
    <property type="entry name" value="Rip2-like"/>
</dbReference>
<evidence type="ECO:0000256" key="4">
    <source>
        <dbReference type="ARBA" id="ARBA00022475"/>
    </source>
</evidence>
<feature type="transmembrane region" description="Helical" evidence="13">
    <location>
        <begin position="48"/>
        <end position="68"/>
    </location>
</feature>
<evidence type="ECO:0000256" key="8">
    <source>
        <dbReference type="ARBA" id="ARBA00022801"/>
    </source>
</evidence>
<feature type="transmembrane region" description="Helical" evidence="13">
    <location>
        <begin position="123"/>
        <end position="144"/>
    </location>
</feature>
<dbReference type="Pfam" id="PF02163">
    <property type="entry name" value="Peptidase_M50"/>
    <property type="match status" value="1"/>
</dbReference>
<feature type="domain" description="Peptidase M50" evidence="14">
    <location>
        <begin position="124"/>
        <end position="180"/>
    </location>
</feature>